<gene>
    <name evidence="1" type="ORF">MUK42_25760</name>
</gene>
<proteinExistence type="predicted"/>
<sequence>MKGGRRDNLVSPWGVRSGLRGSGVVSVRFGPVDISCSSWVPIGRARRVHREWYLHKGGSEDAPPDPSDAQLKYAGRLARFWLRLRVIYRPGFAGWYRGQLPHGPGMKQRRSDVGRSILVVIEHRRGNDVVQIRVGRYSAEERKERIERYKSKRNQRNFHKKITVSTDPILLHQLSFPLCRRSHRAGFARNGETGTEAEVETATAATNIFDGYSHDNYEQNQGCSVGGGNDGEWGSRFQESMATGEEEEYSYDEDLLASFTDVFSMNILS</sequence>
<dbReference type="GO" id="GO:0009909">
    <property type="term" value="P:regulation of flower development"/>
    <property type="evidence" value="ECO:0007669"/>
    <property type="project" value="InterPro"/>
</dbReference>
<dbReference type="PANTHER" id="PTHR31319">
    <property type="entry name" value="ZINC FINGER PROTEIN CONSTANS-LIKE 4"/>
    <property type="match status" value="1"/>
</dbReference>
<reference evidence="1" key="1">
    <citation type="submission" date="2022-05" db="EMBL/GenBank/DDBJ databases">
        <title>The Musa troglodytarum L. genome provides insights into the mechanism of non-climacteric behaviour and enrichment of carotenoids.</title>
        <authorList>
            <person name="Wang J."/>
        </authorList>
    </citation>
    <scope>NUCLEOTIDE SEQUENCE</scope>
    <source>
        <tissue evidence="1">Leaf</tissue>
    </source>
</reference>
<accession>A0A9E7IDI6</accession>
<organism evidence="1 2">
    <name type="scientific">Musa troglodytarum</name>
    <name type="common">fe'i banana</name>
    <dbReference type="NCBI Taxonomy" id="320322"/>
    <lineage>
        <taxon>Eukaryota</taxon>
        <taxon>Viridiplantae</taxon>
        <taxon>Streptophyta</taxon>
        <taxon>Embryophyta</taxon>
        <taxon>Tracheophyta</taxon>
        <taxon>Spermatophyta</taxon>
        <taxon>Magnoliopsida</taxon>
        <taxon>Liliopsida</taxon>
        <taxon>Zingiberales</taxon>
        <taxon>Musaceae</taxon>
        <taxon>Musa</taxon>
    </lineage>
</organism>
<dbReference type="GO" id="GO:0005634">
    <property type="term" value="C:nucleus"/>
    <property type="evidence" value="ECO:0007669"/>
    <property type="project" value="TreeGrafter"/>
</dbReference>
<protein>
    <submittedName>
        <fullName evidence="1">CCT motif</fullName>
    </submittedName>
</protein>
<keyword evidence="2" id="KW-1185">Reference proteome</keyword>
<dbReference type="PANTHER" id="PTHR31319:SF100">
    <property type="entry name" value="OS01G0835700 PROTEIN"/>
    <property type="match status" value="1"/>
</dbReference>
<dbReference type="GO" id="GO:0003700">
    <property type="term" value="F:DNA-binding transcription factor activity"/>
    <property type="evidence" value="ECO:0007669"/>
    <property type="project" value="TreeGrafter"/>
</dbReference>
<dbReference type="AlphaFoldDB" id="A0A9E7IDI6"/>
<dbReference type="OrthoDB" id="153872at2759"/>
<dbReference type="EMBL" id="CP097511">
    <property type="protein sequence ID" value="URE49676.1"/>
    <property type="molecule type" value="Genomic_DNA"/>
</dbReference>
<evidence type="ECO:0000313" key="2">
    <source>
        <dbReference type="Proteomes" id="UP001055439"/>
    </source>
</evidence>
<dbReference type="InterPro" id="IPR045281">
    <property type="entry name" value="CONSTANS-like"/>
</dbReference>
<evidence type="ECO:0000313" key="1">
    <source>
        <dbReference type="EMBL" id="URE49676.1"/>
    </source>
</evidence>
<name>A0A9E7IDI6_9LILI</name>
<dbReference type="Proteomes" id="UP001055439">
    <property type="component" value="Chromosome 9"/>
</dbReference>